<dbReference type="Pfam" id="PF02518">
    <property type="entry name" value="HATPase_c"/>
    <property type="match status" value="1"/>
</dbReference>
<reference evidence="7" key="1">
    <citation type="submission" date="2021-03" db="EMBL/GenBank/DDBJ databases">
        <title>Acanthopleuribacteraceae sp. M133.</title>
        <authorList>
            <person name="Wang G."/>
        </authorList>
    </citation>
    <scope>NUCLEOTIDE SEQUENCE</scope>
    <source>
        <strain evidence="7">M133</strain>
    </source>
</reference>
<dbReference type="CDD" id="cd00156">
    <property type="entry name" value="REC"/>
    <property type="match status" value="1"/>
</dbReference>
<dbReference type="Pfam" id="PF00072">
    <property type="entry name" value="Response_reg"/>
    <property type="match status" value="1"/>
</dbReference>
<dbReference type="SUPFAM" id="SSF52172">
    <property type="entry name" value="CheY-like"/>
    <property type="match status" value="1"/>
</dbReference>
<evidence type="ECO:0000256" key="2">
    <source>
        <dbReference type="ARBA" id="ARBA00012438"/>
    </source>
</evidence>
<dbReference type="SMART" id="SM00387">
    <property type="entry name" value="HATPase_c"/>
    <property type="match status" value="1"/>
</dbReference>
<evidence type="ECO:0000256" key="3">
    <source>
        <dbReference type="ARBA" id="ARBA00022553"/>
    </source>
</evidence>
<dbReference type="InterPro" id="IPR001789">
    <property type="entry name" value="Sig_transdc_resp-reg_receiver"/>
</dbReference>
<dbReference type="PROSITE" id="PS50109">
    <property type="entry name" value="HIS_KIN"/>
    <property type="match status" value="1"/>
</dbReference>
<dbReference type="AlphaFoldDB" id="A0A8A4TIV7"/>
<dbReference type="Gene3D" id="3.40.50.2300">
    <property type="match status" value="1"/>
</dbReference>
<keyword evidence="8" id="KW-1185">Reference proteome</keyword>
<dbReference type="InterPro" id="IPR003594">
    <property type="entry name" value="HATPase_dom"/>
</dbReference>
<gene>
    <name evidence="7" type="ORF">J3U87_28170</name>
</gene>
<evidence type="ECO:0000256" key="1">
    <source>
        <dbReference type="ARBA" id="ARBA00000085"/>
    </source>
</evidence>
<dbReference type="EC" id="2.7.13.3" evidence="2"/>
<evidence type="ECO:0000313" key="8">
    <source>
        <dbReference type="Proteomes" id="UP000663929"/>
    </source>
</evidence>
<dbReference type="PANTHER" id="PTHR43547:SF2">
    <property type="entry name" value="HYBRID SIGNAL TRANSDUCTION HISTIDINE KINASE C"/>
    <property type="match status" value="1"/>
</dbReference>
<dbReference type="InterPro" id="IPR004358">
    <property type="entry name" value="Sig_transdc_His_kin-like_C"/>
</dbReference>
<protein>
    <recommendedName>
        <fullName evidence="2">histidine kinase</fullName>
        <ecNumber evidence="2">2.7.13.3</ecNumber>
    </recommendedName>
</protein>
<accession>A0A8A4TIV7</accession>
<evidence type="ECO:0000259" key="5">
    <source>
        <dbReference type="PROSITE" id="PS50109"/>
    </source>
</evidence>
<dbReference type="KEGG" id="scor:J3U87_28170"/>
<dbReference type="PROSITE" id="PS50110">
    <property type="entry name" value="RESPONSE_REGULATORY"/>
    <property type="match status" value="1"/>
</dbReference>
<dbReference type="PRINTS" id="PR00344">
    <property type="entry name" value="BCTRLSENSOR"/>
</dbReference>
<dbReference type="GO" id="GO:0000155">
    <property type="term" value="F:phosphorelay sensor kinase activity"/>
    <property type="evidence" value="ECO:0007669"/>
    <property type="project" value="TreeGrafter"/>
</dbReference>
<sequence>MNEHQKQSEMELEEISVLLIEDSEPDFFIIKKVLSKVKGTRYRIEWVDNFDAAVQAVRKGSFDVVLTDYQLPDGSGLDIIRQAAETNHHLPLIMLTGHQDPHIDNASMDMGADDFLPKEELTPSLLSRTIRHSIFRKKAEQELRESEDRNRELAEFSSAVLHNIGNVLNSVNVSSGRINRTLKESKINSLTKTRELLETNQDNPTFFTEDPKGKMLPRFLMRLADILQSEHNQNLVETEKIRKNLELMKEVIKTQQTHAKHGMELEDLDLREVISDALNVNMAALMRNRIEVQTLYHNDIRVQAQKVKLTHILINLFKNSIEAMNEVPEGSRILTLELTQNKHHQPVVMIRDRGHGIDPANVNKIFDHGFTTKQRGHGFGLNYCYKAMKEIGGTISAQSDGIGKGTAFMLTFPYGSLFDGQSNGFSS</sequence>
<feature type="domain" description="Response regulatory" evidence="6">
    <location>
        <begin position="16"/>
        <end position="133"/>
    </location>
</feature>
<dbReference type="PANTHER" id="PTHR43547">
    <property type="entry name" value="TWO-COMPONENT HISTIDINE KINASE"/>
    <property type="match status" value="1"/>
</dbReference>
<dbReference type="SMART" id="SM00448">
    <property type="entry name" value="REC"/>
    <property type="match status" value="1"/>
</dbReference>
<dbReference type="InterPro" id="IPR036890">
    <property type="entry name" value="HATPase_C_sf"/>
</dbReference>
<evidence type="ECO:0000256" key="4">
    <source>
        <dbReference type="PROSITE-ProRule" id="PRU00169"/>
    </source>
</evidence>
<keyword evidence="3 4" id="KW-0597">Phosphoprotein</keyword>
<dbReference type="RefSeq" id="WP_237379112.1">
    <property type="nucleotide sequence ID" value="NZ_CP071793.1"/>
</dbReference>
<proteinExistence type="predicted"/>
<comment type="catalytic activity">
    <reaction evidence="1">
        <text>ATP + protein L-histidine = ADP + protein N-phospho-L-histidine.</text>
        <dbReference type="EC" id="2.7.13.3"/>
    </reaction>
</comment>
<dbReference type="EMBL" id="CP071793">
    <property type="protein sequence ID" value="QTD49480.1"/>
    <property type="molecule type" value="Genomic_DNA"/>
</dbReference>
<dbReference type="InterPro" id="IPR005467">
    <property type="entry name" value="His_kinase_dom"/>
</dbReference>
<dbReference type="InterPro" id="IPR011006">
    <property type="entry name" value="CheY-like_superfamily"/>
</dbReference>
<dbReference type="Gene3D" id="3.30.565.10">
    <property type="entry name" value="Histidine kinase-like ATPase, C-terminal domain"/>
    <property type="match status" value="1"/>
</dbReference>
<evidence type="ECO:0000313" key="7">
    <source>
        <dbReference type="EMBL" id="QTD49480.1"/>
    </source>
</evidence>
<dbReference type="SUPFAM" id="SSF55874">
    <property type="entry name" value="ATPase domain of HSP90 chaperone/DNA topoisomerase II/histidine kinase"/>
    <property type="match status" value="1"/>
</dbReference>
<dbReference type="Proteomes" id="UP000663929">
    <property type="component" value="Chromosome"/>
</dbReference>
<organism evidence="7 8">
    <name type="scientific">Sulfidibacter corallicola</name>
    <dbReference type="NCBI Taxonomy" id="2818388"/>
    <lineage>
        <taxon>Bacteria</taxon>
        <taxon>Pseudomonadati</taxon>
        <taxon>Acidobacteriota</taxon>
        <taxon>Holophagae</taxon>
        <taxon>Acanthopleuribacterales</taxon>
        <taxon>Acanthopleuribacteraceae</taxon>
        <taxon>Sulfidibacter</taxon>
    </lineage>
</organism>
<evidence type="ECO:0000259" key="6">
    <source>
        <dbReference type="PROSITE" id="PS50110"/>
    </source>
</evidence>
<name>A0A8A4TIV7_SULCO</name>
<feature type="modified residue" description="4-aspartylphosphate" evidence="4">
    <location>
        <position position="68"/>
    </location>
</feature>
<feature type="domain" description="Histidine kinase" evidence="5">
    <location>
        <begin position="237"/>
        <end position="416"/>
    </location>
</feature>